<keyword evidence="7 9" id="KW-1133">Transmembrane helix</keyword>
<evidence type="ECO:0000256" key="3">
    <source>
        <dbReference type="ARBA" id="ARBA00022448"/>
    </source>
</evidence>
<evidence type="ECO:0000256" key="2">
    <source>
        <dbReference type="ARBA" id="ARBA00007069"/>
    </source>
</evidence>
<dbReference type="Proteomes" id="UP000321306">
    <property type="component" value="Unassembled WGS sequence"/>
</dbReference>
<evidence type="ECO:0000256" key="8">
    <source>
        <dbReference type="ARBA" id="ARBA00023136"/>
    </source>
</evidence>
<evidence type="ECO:0000256" key="9">
    <source>
        <dbReference type="RuleBase" id="RU363043"/>
    </source>
</evidence>
<feature type="transmembrane region" description="Helical" evidence="9">
    <location>
        <begin position="146"/>
        <end position="165"/>
    </location>
</feature>
<dbReference type="CDD" id="cd06261">
    <property type="entry name" value="TM_PBP2"/>
    <property type="match status" value="1"/>
</dbReference>
<feature type="transmembrane region" description="Helical" evidence="9">
    <location>
        <begin position="117"/>
        <end position="140"/>
    </location>
</feature>
<dbReference type="EMBL" id="BJXB01000026">
    <property type="protein sequence ID" value="GEM48974.1"/>
    <property type="molecule type" value="Genomic_DNA"/>
</dbReference>
<feature type="transmembrane region" description="Helical" evidence="9">
    <location>
        <begin position="193"/>
        <end position="214"/>
    </location>
</feature>
<accession>A0A511N819</accession>
<keyword evidence="4 9" id="KW-1003">Cell membrane</keyword>
<dbReference type="AlphaFoldDB" id="A0A511N819"/>
<keyword evidence="6 9" id="KW-0812">Transmembrane</keyword>
<keyword evidence="12" id="KW-1185">Reference proteome</keyword>
<evidence type="ECO:0000259" key="10">
    <source>
        <dbReference type="PROSITE" id="PS50928"/>
    </source>
</evidence>
<dbReference type="InterPro" id="IPR005672">
    <property type="entry name" value="Phosphate_PstA"/>
</dbReference>
<proteinExistence type="inferred from homology"/>
<evidence type="ECO:0000256" key="1">
    <source>
        <dbReference type="ARBA" id="ARBA00004651"/>
    </source>
</evidence>
<dbReference type="Pfam" id="PF00528">
    <property type="entry name" value="BPD_transp_1"/>
    <property type="match status" value="1"/>
</dbReference>
<dbReference type="PROSITE" id="PS50928">
    <property type="entry name" value="ABC_TM1"/>
    <property type="match status" value="1"/>
</dbReference>
<evidence type="ECO:0000313" key="12">
    <source>
        <dbReference type="Proteomes" id="UP000321306"/>
    </source>
</evidence>
<keyword evidence="3" id="KW-0813">Transport</keyword>
<dbReference type="GO" id="GO:0005315">
    <property type="term" value="F:phosphate transmembrane transporter activity"/>
    <property type="evidence" value="ECO:0007669"/>
    <property type="project" value="InterPro"/>
</dbReference>
<gene>
    <name evidence="11" type="ORF">DC3_46090</name>
</gene>
<dbReference type="NCBIfam" id="TIGR00974">
    <property type="entry name" value="3a0107s02c"/>
    <property type="match status" value="1"/>
</dbReference>
<dbReference type="SUPFAM" id="SSF161098">
    <property type="entry name" value="MetI-like"/>
    <property type="match status" value="1"/>
</dbReference>
<comment type="similarity">
    <text evidence="2 9">Belongs to the binding-protein-dependent transport system permease family. CysTW subfamily.</text>
</comment>
<name>A0A511N819_DEIC1</name>
<feature type="transmembrane region" description="Helical" evidence="9">
    <location>
        <begin position="265"/>
        <end position="287"/>
    </location>
</feature>
<reference evidence="11 12" key="1">
    <citation type="submission" date="2019-07" db="EMBL/GenBank/DDBJ databases">
        <title>Whole genome shotgun sequence of Deinococcus cellulosilyticus NBRC 106333.</title>
        <authorList>
            <person name="Hosoyama A."/>
            <person name="Uohara A."/>
            <person name="Ohji S."/>
            <person name="Ichikawa N."/>
        </authorList>
    </citation>
    <scope>NUCLEOTIDE SEQUENCE [LARGE SCALE GENOMIC DNA]</scope>
    <source>
        <strain evidence="11 12">NBRC 106333</strain>
    </source>
</reference>
<evidence type="ECO:0000313" key="11">
    <source>
        <dbReference type="EMBL" id="GEM48974.1"/>
    </source>
</evidence>
<sequence>MMSSGVRPNQIKGTGLSSGRKMKNSLMAGLMVLATLIVLTPLLLIFYFLIVNGIQSISWDTFTQLPRPEGEEGGGFANAIAGSVIIVGMATLLGVVVGIGGGVMIAEYPEHRLVPAVRLISDVLSGIPAIVMGLVAYTLIIAEFKTFRGFAAALALGFIMIPIVVRTTEEVLKLVPQTVREAGLALGLPKWRVIYSIILPAARSGIITGVMLAISRVSGEAAPLLFTALGSQFWQLNPFSSLGMAALPLEIYNRANSPFPSSLPLAYAASLILVVMVFLTTLIARFATRKK</sequence>
<dbReference type="RefSeq" id="WP_307724756.1">
    <property type="nucleotide sequence ID" value="NZ_BJXB01000026.1"/>
</dbReference>
<evidence type="ECO:0000256" key="5">
    <source>
        <dbReference type="ARBA" id="ARBA00022592"/>
    </source>
</evidence>
<comment type="caution">
    <text evidence="11">The sequence shown here is derived from an EMBL/GenBank/DDBJ whole genome shotgun (WGS) entry which is preliminary data.</text>
</comment>
<organism evidence="11 12">
    <name type="scientific">Deinococcus cellulosilyticus (strain DSM 18568 / NBRC 106333 / KACC 11606 / 5516J-15)</name>
    <dbReference type="NCBI Taxonomy" id="1223518"/>
    <lineage>
        <taxon>Bacteria</taxon>
        <taxon>Thermotogati</taxon>
        <taxon>Deinococcota</taxon>
        <taxon>Deinococci</taxon>
        <taxon>Deinococcales</taxon>
        <taxon>Deinococcaceae</taxon>
        <taxon>Deinococcus</taxon>
    </lineage>
</organism>
<protein>
    <recommendedName>
        <fullName evidence="9">Phosphate transport system permease protein PstA</fullName>
    </recommendedName>
</protein>
<dbReference type="InterPro" id="IPR035906">
    <property type="entry name" value="MetI-like_sf"/>
</dbReference>
<dbReference type="InterPro" id="IPR000515">
    <property type="entry name" value="MetI-like"/>
</dbReference>
<evidence type="ECO:0000256" key="4">
    <source>
        <dbReference type="ARBA" id="ARBA00022475"/>
    </source>
</evidence>
<evidence type="ECO:0000256" key="7">
    <source>
        <dbReference type="ARBA" id="ARBA00022989"/>
    </source>
</evidence>
<feature type="transmembrane region" description="Helical" evidence="9">
    <location>
        <begin position="26"/>
        <end position="50"/>
    </location>
</feature>
<evidence type="ECO:0000256" key="6">
    <source>
        <dbReference type="ARBA" id="ARBA00022692"/>
    </source>
</evidence>
<dbReference type="Gene3D" id="1.10.3720.10">
    <property type="entry name" value="MetI-like"/>
    <property type="match status" value="1"/>
</dbReference>
<comment type="subcellular location">
    <subcellularLocation>
        <location evidence="1 9">Cell membrane</location>
        <topology evidence="1 9">Multi-pass membrane protein</topology>
    </subcellularLocation>
</comment>
<dbReference type="InterPro" id="IPR051408">
    <property type="entry name" value="Phosphate_transprt_permease"/>
</dbReference>
<feature type="domain" description="ABC transmembrane type-1" evidence="10">
    <location>
        <begin position="80"/>
        <end position="284"/>
    </location>
</feature>
<dbReference type="PANTHER" id="PTHR42922">
    <property type="entry name" value="PHOSPHATE TRANSPORT SYSTEM PERMEASE PROTEIN PSTA"/>
    <property type="match status" value="1"/>
</dbReference>
<dbReference type="GO" id="GO:0005886">
    <property type="term" value="C:plasma membrane"/>
    <property type="evidence" value="ECO:0007669"/>
    <property type="project" value="UniProtKB-SubCell"/>
</dbReference>
<dbReference type="PANTHER" id="PTHR42922:SF1">
    <property type="entry name" value="PHOSPHATE TRANSPORT SYSTEM PERMEASE PROTEIN PSTA"/>
    <property type="match status" value="1"/>
</dbReference>
<dbReference type="GO" id="GO:0035435">
    <property type="term" value="P:phosphate ion transmembrane transport"/>
    <property type="evidence" value="ECO:0007669"/>
    <property type="project" value="InterPro"/>
</dbReference>
<keyword evidence="8 9" id="KW-0472">Membrane</keyword>
<keyword evidence="5" id="KW-0592">Phosphate transport</keyword>
<feature type="transmembrane region" description="Helical" evidence="9">
    <location>
        <begin position="76"/>
        <end position="105"/>
    </location>
</feature>